<gene>
    <name evidence="5" type="ORF">P5673_027298</name>
</gene>
<dbReference type="Proteomes" id="UP001249851">
    <property type="component" value="Unassembled WGS sequence"/>
</dbReference>
<accession>A0AAD9PZ16</accession>
<evidence type="ECO:0000313" key="5">
    <source>
        <dbReference type="EMBL" id="KAK2551700.1"/>
    </source>
</evidence>
<feature type="compositionally biased region" description="Low complexity" evidence="3">
    <location>
        <begin position="293"/>
        <end position="303"/>
    </location>
</feature>
<sequence length="389" mass="45143">MWQEARKQEKKLRGMMVDYRKRAERRRAFYERMKQDPTQFLRLYGQKCKIHIDPQLAAAGDGKSVMMPWQGDSNNMIDRFDVRAHLDMIPPQPPSSSIGPLMETDPEEHRLNYERYRTLVMIDSSGATEESYIRQLEIEEMYGVKRDDDKKEKEKSLAKATIGFTYDNSIAGDLDKDDGDSESDSDSVLSDIDVTVDVDEIDEKQRETLDSRGLHYGMASAQFCRKLKEDKDEIEEQRRLRQEEEERSLVTGRRAKRERRSMRERQRKRAHDLEQSPPSYARKASPTYESYGRSPSRSSSRSPSPEDPGKVEFITEFSHDNTANQPSKKPDGDSQSHTSSSRSVHFTLLSSACVLLFRLTVRTWRFLRYFLLILPSLIVSSADYQRLSL</sequence>
<dbReference type="PANTHER" id="PTHR13161">
    <property type="entry name" value="SPLICING FACTOR SUPPRESSOR OF WHITE APRICOT"/>
    <property type="match status" value="1"/>
</dbReference>
<dbReference type="EMBL" id="JARQWQ010000094">
    <property type="protein sequence ID" value="KAK2551700.1"/>
    <property type="molecule type" value="Genomic_DNA"/>
</dbReference>
<feature type="region of interest" description="Disordered" evidence="3">
    <location>
        <begin position="238"/>
        <end position="340"/>
    </location>
</feature>
<evidence type="ECO:0000256" key="2">
    <source>
        <dbReference type="ARBA" id="ARBA00023187"/>
    </source>
</evidence>
<protein>
    <submittedName>
        <fullName evidence="5">CLK4-associating serine/arginine rich protein</fullName>
    </submittedName>
</protein>
<feature type="compositionally biased region" description="Basic and acidic residues" evidence="3">
    <location>
        <begin position="238"/>
        <end position="248"/>
    </location>
</feature>
<keyword evidence="1" id="KW-0507">mRNA processing</keyword>
<dbReference type="SMART" id="SM01141">
    <property type="entry name" value="DRY_EERY"/>
    <property type="match status" value="1"/>
</dbReference>
<feature type="compositionally biased region" description="Acidic residues" evidence="3">
    <location>
        <begin position="175"/>
        <end position="185"/>
    </location>
</feature>
<dbReference type="InterPro" id="IPR019147">
    <property type="entry name" value="SWAP_N_domain"/>
</dbReference>
<dbReference type="GO" id="GO:0008380">
    <property type="term" value="P:RNA splicing"/>
    <property type="evidence" value="ECO:0007669"/>
    <property type="project" value="UniProtKB-KW"/>
</dbReference>
<feature type="region of interest" description="Disordered" evidence="3">
    <location>
        <begin position="168"/>
        <end position="191"/>
    </location>
</feature>
<reference evidence="5" key="1">
    <citation type="journal article" date="2023" name="G3 (Bethesda)">
        <title>Whole genome assembly and annotation of the endangered Caribbean coral Acropora cervicornis.</title>
        <authorList>
            <person name="Selwyn J.D."/>
            <person name="Vollmer S.V."/>
        </authorList>
    </citation>
    <scope>NUCLEOTIDE SEQUENCE</scope>
    <source>
        <strain evidence="5">K2</strain>
    </source>
</reference>
<evidence type="ECO:0000256" key="1">
    <source>
        <dbReference type="ARBA" id="ARBA00022664"/>
    </source>
</evidence>
<evidence type="ECO:0000313" key="6">
    <source>
        <dbReference type="Proteomes" id="UP001249851"/>
    </source>
</evidence>
<dbReference type="Pfam" id="PF09750">
    <property type="entry name" value="DRY_EERY"/>
    <property type="match status" value="1"/>
</dbReference>
<evidence type="ECO:0000256" key="3">
    <source>
        <dbReference type="SAM" id="MobiDB-lite"/>
    </source>
</evidence>
<dbReference type="PANTHER" id="PTHR13161:SF4">
    <property type="entry name" value="CLK4-ASSOCIATING SERINE_ARGININE RICH PROTEIN"/>
    <property type="match status" value="1"/>
</dbReference>
<keyword evidence="6" id="KW-1185">Reference proteome</keyword>
<name>A0AAD9PZ16_ACRCE</name>
<dbReference type="GO" id="GO:0006397">
    <property type="term" value="P:mRNA processing"/>
    <property type="evidence" value="ECO:0007669"/>
    <property type="project" value="UniProtKB-KW"/>
</dbReference>
<evidence type="ECO:0000259" key="4">
    <source>
        <dbReference type="SMART" id="SM01141"/>
    </source>
</evidence>
<dbReference type="InterPro" id="IPR040397">
    <property type="entry name" value="SWAP"/>
</dbReference>
<organism evidence="5 6">
    <name type="scientific">Acropora cervicornis</name>
    <name type="common">Staghorn coral</name>
    <dbReference type="NCBI Taxonomy" id="6130"/>
    <lineage>
        <taxon>Eukaryota</taxon>
        <taxon>Metazoa</taxon>
        <taxon>Cnidaria</taxon>
        <taxon>Anthozoa</taxon>
        <taxon>Hexacorallia</taxon>
        <taxon>Scleractinia</taxon>
        <taxon>Astrocoeniina</taxon>
        <taxon>Acroporidae</taxon>
        <taxon>Acropora</taxon>
    </lineage>
</organism>
<reference evidence="5" key="2">
    <citation type="journal article" date="2023" name="Science">
        <title>Genomic signatures of disease resistance in endangered staghorn corals.</title>
        <authorList>
            <person name="Vollmer S.V."/>
            <person name="Selwyn J.D."/>
            <person name="Despard B.A."/>
            <person name="Roesel C.L."/>
        </authorList>
    </citation>
    <scope>NUCLEOTIDE SEQUENCE</scope>
    <source>
        <strain evidence="5">K2</strain>
    </source>
</reference>
<dbReference type="AlphaFoldDB" id="A0AAD9PZ16"/>
<feature type="compositionally biased region" description="Basic residues" evidence="3">
    <location>
        <begin position="253"/>
        <end position="270"/>
    </location>
</feature>
<keyword evidence="2" id="KW-0508">mRNA splicing</keyword>
<comment type="caution">
    <text evidence="5">The sequence shown here is derived from an EMBL/GenBank/DDBJ whole genome shotgun (WGS) entry which is preliminary data.</text>
</comment>
<feature type="domain" description="Suppressor of white apricot N-terminal" evidence="4">
    <location>
        <begin position="39"/>
        <end position="170"/>
    </location>
</feature>
<proteinExistence type="predicted"/>